<keyword evidence="3" id="KW-1185">Reference proteome</keyword>
<accession>A0ABP7WYR6</accession>
<evidence type="ECO:0000259" key="1">
    <source>
        <dbReference type="Pfam" id="PF13788"/>
    </source>
</evidence>
<sequence length="120" mass="12989">MSHTTQHIGDTTVLICTPDGNVLKAEQDALDLIGDTAANGADMVVLPVERLDDAFFDLSTRIAGEFLQKFVNYGVRVAIVGDISTHLQASSALRAFVAESNRGRHVWFATTLDDLTTRLG</sequence>
<proteinExistence type="predicted"/>
<comment type="caution">
    <text evidence="2">The sequence shown here is derived from an EMBL/GenBank/DDBJ whole genome shotgun (WGS) entry which is preliminary data.</text>
</comment>
<dbReference type="RefSeq" id="WP_344957218.1">
    <property type="nucleotide sequence ID" value="NZ_BAAAZG010000059.1"/>
</dbReference>
<evidence type="ECO:0000313" key="3">
    <source>
        <dbReference type="Proteomes" id="UP001500683"/>
    </source>
</evidence>
<name>A0ABP7WYR6_9ACTN</name>
<gene>
    <name evidence="2" type="ORF">GCM10022214_75640</name>
</gene>
<dbReference type="InterPro" id="IPR025438">
    <property type="entry name" value="DUF4180"/>
</dbReference>
<dbReference type="EMBL" id="BAAAZG010000059">
    <property type="protein sequence ID" value="GAA4099515.1"/>
    <property type="molecule type" value="Genomic_DNA"/>
</dbReference>
<organism evidence="2 3">
    <name type="scientific">Actinomadura miaoliensis</name>
    <dbReference type="NCBI Taxonomy" id="430685"/>
    <lineage>
        <taxon>Bacteria</taxon>
        <taxon>Bacillati</taxon>
        <taxon>Actinomycetota</taxon>
        <taxon>Actinomycetes</taxon>
        <taxon>Streptosporangiales</taxon>
        <taxon>Thermomonosporaceae</taxon>
        <taxon>Actinomadura</taxon>
    </lineage>
</organism>
<dbReference type="Pfam" id="PF13788">
    <property type="entry name" value="DUF4180"/>
    <property type="match status" value="1"/>
</dbReference>
<evidence type="ECO:0000313" key="2">
    <source>
        <dbReference type="EMBL" id="GAA4099515.1"/>
    </source>
</evidence>
<reference evidence="3" key="1">
    <citation type="journal article" date="2019" name="Int. J. Syst. Evol. Microbiol.">
        <title>The Global Catalogue of Microorganisms (GCM) 10K type strain sequencing project: providing services to taxonomists for standard genome sequencing and annotation.</title>
        <authorList>
            <consortium name="The Broad Institute Genomics Platform"/>
            <consortium name="The Broad Institute Genome Sequencing Center for Infectious Disease"/>
            <person name="Wu L."/>
            <person name="Ma J."/>
        </authorList>
    </citation>
    <scope>NUCLEOTIDE SEQUENCE [LARGE SCALE GENOMIC DNA]</scope>
    <source>
        <strain evidence="3">JCM 16702</strain>
    </source>
</reference>
<protein>
    <submittedName>
        <fullName evidence="2">DUF4180 domain-containing protein</fullName>
    </submittedName>
</protein>
<dbReference type="Proteomes" id="UP001500683">
    <property type="component" value="Unassembled WGS sequence"/>
</dbReference>
<feature type="domain" description="DUF4180" evidence="1">
    <location>
        <begin position="10"/>
        <end position="119"/>
    </location>
</feature>